<feature type="compositionally biased region" description="Basic and acidic residues" evidence="1">
    <location>
        <begin position="89"/>
        <end position="100"/>
    </location>
</feature>
<dbReference type="EMBL" id="WNWR01000584">
    <property type="protein sequence ID" value="KAE9973681.1"/>
    <property type="molecule type" value="Genomic_DNA"/>
</dbReference>
<proteinExistence type="predicted"/>
<evidence type="ECO:0000313" key="2">
    <source>
        <dbReference type="EMBL" id="KAE9973681.1"/>
    </source>
</evidence>
<comment type="caution">
    <text evidence="2">The sequence shown here is derived from an EMBL/GenBank/DDBJ whole genome shotgun (WGS) entry which is preliminary data.</text>
</comment>
<name>A0A8H3UN96_VENIN</name>
<feature type="compositionally biased region" description="Polar residues" evidence="1">
    <location>
        <begin position="123"/>
        <end position="133"/>
    </location>
</feature>
<evidence type="ECO:0000313" key="3">
    <source>
        <dbReference type="Proteomes" id="UP000490939"/>
    </source>
</evidence>
<dbReference type="Proteomes" id="UP000490939">
    <property type="component" value="Unassembled WGS sequence"/>
</dbReference>
<evidence type="ECO:0000256" key="1">
    <source>
        <dbReference type="SAM" id="MobiDB-lite"/>
    </source>
</evidence>
<feature type="compositionally biased region" description="Polar residues" evidence="1">
    <location>
        <begin position="34"/>
        <end position="56"/>
    </location>
</feature>
<dbReference type="AlphaFoldDB" id="A0A8H3UN96"/>
<organism evidence="2 3">
    <name type="scientific">Venturia inaequalis</name>
    <name type="common">Apple scab fungus</name>
    <dbReference type="NCBI Taxonomy" id="5025"/>
    <lineage>
        <taxon>Eukaryota</taxon>
        <taxon>Fungi</taxon>
        <taxon>Dikarya</taxon>
        <taxon>Ascomycota</taxon>
        <taxon>Pezizomycotina</taxon>
        <taxon>Dothideomycetes</taxon>
        <taxon>Pleosporomycetidae</taxon>
        <taxon>Venturiales</taxon>
        <taxon>Venturiaceae</taxon>
        <taxon>Venturia</taxon>
    </lineage>
</organism>
<protein>
    <submittedName>
        <fullName evidence="2">Uncharacterized protein</fullName>
    </submittedName>
</protein>
<sequence length="299" mass="33970">MSPDRGYSTLPRSVKSEESIKTTMRKDSGYERPSLQSVSPSENPRYSGRSWTSQHSHSYRTHQIDAMTEEHCERNTSPSIKSFSSVPKSRRDSAISESGKEHRRRPRTARTPSKTSLKPGRDTSLSECGSSPIRQRPRRCATSPSANPPYTNIEEALALHERSRQILAMGTVSTPYQSTASVAPKAPIMYRSQTTVDYTYGCRQHDQLPRLCTTSIAPLAVEQEIERYVPIPATTTYWTTTESKRQEYAKIDKANKGIRGMWKKMIPKFARTTGDSKFFDEKDDSDVCSVRRYRLELDD</sequence>
<keyword evidence="3" id="KW-1185">Reference proteome</keyword>
<feature type="region of interest" description="Disordered" evidence="1">
    <location>
        <begin position="1"/>
        <end position="150"/>
    </location>
</feature>
<feature type="compositionally biased region" description="Polar residues" evidence="1">
    <location>
        <begin position="75"/>
        <end position="87"/>
    </location>
</feature>
<reference evidence="2 3" key="1">
    <citation type="submission" date="2019-07" db="EMBL/GenBank/DDBJ databases">
        <title>Venturia inaequalis Genome Resource.</title>
        <authorList>
            <person name="Lichtner F.J."/>
        </authorList>
    </citation>
    <scope>NUCLEOTIDE SEQUENCE [LARGE SCALE GENOMIC DNA]</scope>
    <source>
        <strain evidence="2 3">DMI_063113</strain>
    </source>
</reference>
<gene>
    <name evidence="2" type="ORF">EG327_009011</name>
</gene>
<accession>A0A8H3UN96</accession>
<feature type="compositionally biased region" description="Basic and acidic residues" evidence="1">
    <location>
        <begin position="14"/>
        <end position="30"/>
    </location>
</feature>